<dbReference type="SUPFAM" id="SSF52058">
    <property type="entry name" value="L domain-like"/>
    <property type="match status" value="1"/>
</dbReference>
<evidence type="ECO:0000313" key="4">
    <source>
        <dbReference type="Proteomes" id="UP001107558"/>
    </source>
</evidence>
<dbReference type="InterPro" id="IPR032675">
    <property type="entry name" value="LRR_dom_sf"/>
</dbReference>
<organism evidence="3 4">
    <name type="scientific">Polypedilum vanderplanki</name>
    <name type="common">Sleeping chironomid midge</name>
    <dbReference type="NCBI Taxonomy" id="319348"/>
    <lineage>
        <taxon>Eukaryota</taxon>
        <taxon>Metazoa</taxon>
        <taxon>Ecdysozoa</taxon>
        <taxon>Arthropoda</taxon>
        <taxon>Hexapoda</taxon>
        <taxon>Insecta</taxon>
        <taxon>Pterygota</taxon>
        <taxon>Neoptera</taxon>
        <taxon>Endopterygota</taxon>
        <taxon>Diptera</taxon>
        <taxon>Nematocera</taxon>
        <taxon>Chironomoidea</taxon>
        <taxon>Chironomidae</taxon>
        <taxon>Chironominae</taxon>
        <taxon>Polypedilum</taxon>
        <taxon>Polypedilum</taxon>
    </lineage>
</organism>
<keyword evidence="2" id="KW-1133">Transmembrane helix</keyword>
<evidence type="ECO:0000313" key="3">
    <source>
        <dbReference type="EMBL" id="KAG5668856.1"/>
    </source>
</evidence>
<keyword evidence="4" id="KW-1185">Reference proteome</keyword>
<accession>A0A9J6BGS7</accession>
<dbReference type="Pfam" id="PF13855">
    <property type="entry name" value="LRR_8"/>
    <property type="match status" value="1"/>
</dbReference>
<proteinExistence type="predicted"/>
<dbReference type="OrthoDB" id="4691307at2759"/>
<dbReference type="InterPro" id="IPR001611">
    <property type="entry name" value="Leu-rich_rpt"/>
</dbReference>
<feature type="coiled-coil region" evidence="1">
    <location>
        <begin position="212"/>
        <end position="239"/>
    </location>
</feature>
<evidence type="ECO:0000256" key="1">
    <source>
        <dbReference type="SAM" id="Coils"/>
    </source>
</evidence>
<dbReference type="AlphaFoldDB" id="A0A9J6BGS7"/>
<evidence type="ECO:0000256" key="2">
    <source>
        <dbReference type="SAM" id="Phobius"/>
    </source>
</evidence>
<sequence length="282" mass="32531">MILSIYSSQTKSSTLNCSFKITTFDFSSDTIYICEVENKEIFDNDEVKIDAIHGDHKDSHENDDINGLSIENSSKLKKFPKLTDEIFENLIYISIHDTNLKELNENDLKSMTKLKFLFITDSKLKILKCEIFQHNLDLEVISFADNDLIHIDPFVFTDLKKLKHLDLTGATCRTSFDLDKTNEGISELIKAIERFQCVSYCYLMTLKIDCDDDENESSAEELEEDFESLEEKLTTFVILVCIFGAVIFIIVTFLLGFMIFNKLKKKSKNIEEVERSTDIVNQ</sequence>
<dbReference type="Proteomes" id="UP001107558">
    <property type="component" value="Chromosome 4"/>
</dbReference>
<gene>
    <name evidence="3" type="ORF">PVAND_016778</name>
</gene>
<keyword evidence="2" id="KW-0472">Membrane</keyword>
<dbReference type="Gene3D" id="3.80.10.10">
    <property type="entry name" value="Ribonuclease Inhibitor"/>
    <property type="match status" value="1"/>
</dbReference>
<keyword evidence="2" id="KW-0812">Transmembrane</keyword>
<dbReference type="EMBL" id="JADBJN010000004">
    <property type="protein sequence ID" value="KAG5668856.1"/>
    <property type="molecule type" value="Genomic_DNA"/>
</dbReference>
<keyword evidence="1" id="KW-0175">Coiled coil</keyword>
<name>A0A9J6BGS7_POLVA</name>
<feature type="transmembrane region" description="Helical" evidence="2">
    <location>
        <begin position="236"/>
        <end position="260"/>
    </location>
</feature>
<protein>
    <submittedName>
        <fullName evidence="3">Uncharacterized protein</fullName>
    </submittedName>
</protein>
<reference evidence="3" key="1">
    <citation type="submission" date="2021-03" db="EMBL/GenBank/DDBJ databases">
        <title>Chromosome level genome of the anhydrobiotic midge Polypedilum vanderplanki.</title>
        <authorList>
            <person name="Yoshida Y."/>
            <person name="Kikawada T."/>
            <person name="Gusev O."/>
        </authorList>
    </citation>
    <scope>NUCLEOTIDE SEQUENCE</scope>
    <source>
        <strain evidence="3">NIAS01</strain>
        <tissue evidence="3">Whole body or cell culture</tissue>
    </source>
</reference>
<comment type="caution">
    <text evidence="3">The sequence shown here is derived from an EMBL/GenBank/DDBJ whole genome shotgun (WGS) entry which is preliminary data.</text>
</comment>